<dbReference type="InParanoid" id="A0A2P5E5P9"/>
<sequence length="182" mass="20618">MNLLKYWGDKQDYGHLPRINIVNSWWTSFLDLFCATPRCEFELLCAPVHGTIRTQVCLELGETVCTSLEICDFANSILEEFQSIHHWLLVSLAPPCSSAPPLAPICRFNVMRLNSESAIRCGADFIGTWGVIRNHSGWFMLAGQKALGLAKWKRMLAYISLRSNLAQKSKVTFSRGIGYVRY</sequence>
<protein>
    <submittedName>
        <fullName evidence="1">Uncharacterized protein</fullName>
    </submittedName>
</protein>
<dbReference type="AlphaFoldDB" id="A0A2P5E5P9"/>
<comment type="caution">
    <text evidence="1">The sequence shown here is derived from an EMBL/GenBank/DDBJ whole genome shotgun (WGS) entry which is preliminary data.</text>
</comment>
<keyword evidence="2" id="KW-1185">Reference proteome</keyword>
<dbReference type="EMBL" id="JXTC01000230">
    <property type="protein sequence ID" value="PON80874.1"/>
    <property type="molecule type" value="Genomic_DNA"/>
</dbReference>
<name>A0A2P5E5P9_TREOI</name>
<gene>
    <name evidence="1" type="ORF">TorRG33x02_233700</name>
</gene>
<dbReference type="Proteomes" id="UP000237000">
    <property type="component" value="Unassembled WGS sequence"/>
</dbReference>
<reference evidence="2" key="1">
    <citation type="submission" date="2016-06" db="EMBL/GenBank/DDBJ databases">
        <title>Parallel loss of symbiosis genes in relatives of nitrogen-fixing non-legume Parasponia.</title>
        <authorList>
            <person name="Van Velzen R."/>
            <person name="Holmer R."/>
            <person name="Bu F."/>
            <person name="Rutten L."/>
            <person name="Van Zeijl A."/>
            <person name="Liu W."/>
            <person name="Santuari L."/>
            <person name="Cao Q."/>
            <person name="Sharma T."/>
            <person name="Shen D."/>
            <person name="Roswanjaya Y."/>
            <person name="Wardhani T."/>
            <person name="Kalhor M.S."/>
            <person name="Jansen J."/>
            <person name="Van den Hoogen J."/>
            <person name="Gungor B."/>
            <person name="Hartog M."/>
            <person name="Hontelez J."/>
            <person name="Verver J."/>
            <person name="Yang W.-C."/>
            <person name="Schijlen E."/>
            <person name="Repin R."/>
            <person name="Schilthuizen M."/>
            <person name="Schranz E."/>
            <person name="Heidstra R."/>
            <person name="Miyata K."/>
            <person name="Fedorova E."/>
            <person name="Kohlen W."/>
            <person name="Bisseling T."/>
            <person name="Smit S."/>
            <person name="Geurts R."/>
        </authorList>
    </citation>
    <scope>NUCLEOTIDE SEQUENCE [LARGE SCALE GENOMIC DNA]</scope>
    <source>
        <strain evidence="2">cv. RG33-2</strain>
    </source>
</reference>
<proteinExistence type="predicted"/>
<evidence type="ECO:0000313" key="1">
    <source>
        <dbReference type="EMBL" id="PON80874.1"/>
    </source>
</evidence>
<evidence type="ECO:0000313" key="2">
    <source>
        <dbReference type="Proteomes" id="UP000237000"/>
    </source>
</evidence>
<organism evidence="1 2">
    <name type="scientific">Trema orientale</name>
    <name type="common">Charcoal tree</name>
    <name type="synonym">Celtis orientalis</name>
    <dbReference type="NCBI Taxonomy" id="63057"/>
    <lineage>
        <taxon>Eukaryota</taxon>
        <taxon>Viridiplantae</taxon>
        <taxon>Streptophyta</taxon>
        <taxon>Embryophyta</taxon>
        <taxon>Tracheophyta</taxon>
        <taxon>Spermatophyta</taxon>
        <taxon>Magnoliopsida</taxon>
        <taxon>eudicotyledons</taxon>
        <taxon>Gunneridae</taxon>
        <taxon>Pentapetalae</taxon>
        <taxon>rosids</taxon>
        <taxon>fabids</taxon>
        <taxon>Rosales</taxon>
        <taxon>Cannabaceae</taxon>
        <taxon>Trema</taxon>
    </lineage>
</organism>
<accession>A0A2P5E5P9</accession>